<keyword evidence="1" id="KW-0456">Lyase</keyword>
<dbReference type="Proteomes" id="UP000218263">
    <property type="component" value="Chromosome"/>
</dbReference>
<gene>
    <name evidence="1" type="primary">inhA</name>
    <name evidence="1" type="ORF">MgSA37_00058</name>
</gene>
<dbReference type="RefSeq" id="WP_096349290.1">
    <property type="nucleotide sequence ID" value="NZ_AP017313.1"/>
</dbReference>
<evidence type="ECO:0000313" key="2">
    <source>
        <dbReference type="Proteomes" id="UP000218263"/>
    </source>
</evidence>
<dbReference type="GO" id="GO:0006508">
    <property type="term" value="P:proteolysis"/>
    <property type="evidence" value="ECO:0007669"/>
    <property type="project" value="UniProtKB-KW"/>
</dbReference>
<evidence type="ECO:0000313" key="1">
    <source>
        <dbReference type="EMBL" id="BAU51909.1"/>
    </source>
</evidence>
<dbReference type="OrthoDB" id="9803764at2"/>
<dbReference type="PANTHER" id="PTHR43130:SF15">
    <property type="entry name" value="THIJ_PFPI FAMILY PROTEIN (AFU_ORTHOLOGUE AFUA_5G14240)"/>
    <property type="match status" value="1"/>
</dbReference>
<dbReference type="Pfam" id="PF01965">
    <property type="entry name" value="DJ-1_PfpI"/>
    <property type="match status" value="1"/>
</dbReference>
<dbReference type="AlphaFoldDB" id="A0A0X8X1E4"/>
<dbReference type="KEGG" id="mgot:MgSA37_00058"/>
<dbReference type="SUPFAM" id="SSF52317">
    <property type="entry name" value="Class I glutamine amidotransferase-like"/>
    <property type="match status" value="1"/>
</dbReference>
<dbReference type="EMBL" id="AP017313">
    <property type="protein sequence ID" value="BAU51909.1"/>
    <property type="molecule type" value="Genomic_DNA"/>
</dbReference>
<dbReference type="InterPro" id="IPR052158">
    <property type="entry name" value="INH-QAR"/>
</dbReference>
<dbReference type="GO" id="GO:0008233">
    <property type="term" value="F:peptidase activity"/>
    <property type="evidence" value="ECO:0007669"/>
    <property type="project" value="UniProtKB-KW"/>
</dbReference>
<accession>A0A0X8X1E4</accession>
<sequence>MTVSVLMFDNFETLDVFGPVEIFARHKEHYQVLFCSLSGGLITNDHGVSIMTECLSAIKEEIDIFLIPGGYGTRVEVDNLLLINEVRRISKLSTYVLTVCTGTSLLAKTGLLDAKYATTNKRAYDWVLTQGPNVKWIKKARWVVDDKYFTSSGVSAGMDMTLGFISERQGVEFARKLAYTIEYNWVEDKDEDRFFEEYKISS</sequence>
<dbReference type="GO" id="GO:0050549">
    <property type="term" value="F:cyclohexyl-isocyanide hydratase activity"/>
    <property type="evidence" value="ECO:0007669"/>
    <property type="project" value="UniProtKB-EC"/>
</dbReference>
<dbReference type="Gene3D" id="3.40.50.880">
    <property type="match status" value="1"/>
</dbReference>
<dbReference type="InterPro" id="IPR029062">
    <property type="entry name" value="Class_I_gatase-like"/>
</dbReference>
<dbReference type="InterPro" id="IPR002818">
    <property type="entry name" value="DJ-1/PfpI"/>
</dbReference>
<reference evidence="1 2" key="1">
    <citation type="submission" date="2015-12" db="EMBL/GenBank/DDBJ databases">
        <title>Genome sequence of Mucilaginibacter gotjawali.</title>
        <authorList>
            <person name="Lee J.S."/>
            <person name="Lee K.C."/>
            <person name="Kim K.K."/>
            <person name="Lee B.W."/>
        </authorList>
    </citation>
    <scope>NUCLEOTIDE SEQUENCE [LARGE SCALE GENOMIC DNA]</scope>
    <source>
        <strain evidence="1 2">SA3-7</strain>
    </source>
</reference>
<proteinExistence type="predicted"/>
<dbReference type="CDD" id="cd03139">
    <property type="entry name" value="GATase1_PfpI_2"/>
    <property type="match status" value="1"/>
</dbReference>
<organism evidence="1 2">
    <name type="scientific">Mucilaginibacter gotjawali</name>
    <dbReference type="NCBI Taxonomy" id="1550579"/>
    <lineage>
        <taxon>Bacteria</taxon>
        <taxon>Pseudomonadati</taxon>
        <taxon>Bacteroidota</taxon>
        <taxon>Sphingobacteriia</taxon>
        <taxon>Sphingobacteriales</taxon>
        <taxon>Sphingobacteriaceae</taxon>
        <taxon>Mucilaginibacter</taxon>
    </lineage>
</organism>
<keyword evidence="2" id="KW-1185">Reference proteome</keyword>
<name>A0A0X8X1E4_9SPHI</name>
<protein>
    <submittedName>
        <fullName evidence="1">Isonitrile hydratase</fullName>
        <ecNumber evidence="1">4.2.1.103</ecNumber>
    </submittedName>
</protein>
<dbReference type="PANTHER" id="PTHR43130">
    <property type="entry name" value="ARAC-FAMILY TRANSCRIPTIONAL REGULATOR"/>
    <property type="match status" value="1"/>
</dbReference>
<dbReference type="EC" id="4.2.1.103" evidence="1"/>